<protein>
    <submittedName>
        <fullName evidence="1">Uncharacterized protein</fullName>
    </submittedName>
</protein>
<dbReference type="Proteomes" id="UP000598174">
    <property type="component" value="Unassembled WGS sequence"/>
</dbReference>
<dbReference type="RefSeq" id="WP_203820463.1">
    <property type="nucleotide sequence ID" value="NZ_BAAABP010000001.1"/>
</dbReference>
<evidence type="ECO:0000313" key="2">
    <source>
        <dbReference type="Proteomes" id="UP000598174"/>
    </source>
</evidence>
<name>A0A919MNA2_9ACTN</name>
<dbReference type="AlphaFoldDB" id="A0A919MNA2"/>
<proteinExistence type="predicted"/>
<accession>A0A919MNA2</accession>
<evidence type="ECO:0000313" key="1">
    <source>
        <dbReference type="EMBL" id="GIE14057.1"/>
    </source>
</evidence>
<reference evidence="1" key="1">
    <citation type="submission" date="2021-01" db="EMBL/GenBank/DDBJ databases">
        <title>Whole genome shotgun sequence of Actinoplanes ferrugineus NBRC 15555.</title>
        <authorList>
            <person name="Komaki H."/>
            <person name="Tamura T."/>
        </authorList>
    </citation>
    <scope>NUCLEOTIDE SEQUENCE</scope>
    <source>
        <strain evidence="1">NBRC 15555</strain>
    </source>
</reference>
<sequence>MSPVSRGRKKAKSSRIIRRVPDPATAVPDVCDCPACRAGSDPEALAADLAVTGADLLAVEDPLTVEMLGSSLVASVDVGGEGLVEALSEGLIPAVAATSTPESLAVLLAIAAVENRATAGAEAQRLREAGVPDPGWVEALSDPVKPEILRLYREPTGESAVLLGTFARAGQSHGFVIGISHLDCDAATDILMFPGESLEQAEQLVVEDGQRSGITFTAEDMEPADFRWQADRALTARAVHDWEDSVPDTGDGFDENGQPDYYTSAVLLRARLRVLPEPTRPPAPHGSSAGPA</sequence>
<gene>
    <name evidence="1" type="ORF">Afe05nite_58970</name>
</gene>
<organism evidence="1 2">
    <name type="scientific">Paractinoplanes ferrugineus</name>
    <dbReference type="NCBI Taxonomy" id="113564"/>
    <lineage>
        <taxon>Bacteria</taxon>
        <taxon>Bacillati</taxon>
        <taxon>Actinomycetota</taxon>
        <taxon>Actinomycetes</taxon>
        <taxon>Micromonosporales</taxon>
        <taxon>Micromonosporaceae</taxon>
        <taxon>Paractinoplanes</taxon>
    </lineage>
</organism>
<dbReference type="EMBL" id="BOMM01000051">
    <property type="protein sequence ID" value="GIE14057.1"/>
    <property type="molecule type" value="Genomic_DNA"/>
</dbReference>
<comment type="caution">
    <text evidence="1">The sequence shown here is derived from an EMBL/GenBank/DDBJ whole genome shotgun (WGS) entry which is preliminary data.</text>
</comment>
<keyword evidence="2" id="KW-1185">Reference proteome</keyword>